<dbReference type="EMBL" id="JBHRST010000008">
    <property type="protein sequence ID" value="MFC3097350.1"/>
    <property type="molecule type" value="Genomic_DNA"/>
</dbReference>
<evidence type="ECO:0000313" key="1">
    <source>
        <dbReference type="EMBL" id="MFC3097350.1"/>
    </source>
</evidence>
<proteinExistence type="predicted"/>
<reference evidence="2" key="1">
    <citation type="journal article" date="2019" name="Int. J. Syst. Evol. Microbiol.">
        <title>The Global Catalogue of Microorganisms (GCM) 10K type strain sequencing project: providing services to taxonomists for standard genome sequencing and annotation.</title>
        <authorList>
            <consortium name="The Broad Institute Genomics Platform"/>
            <consortium name="The Broad Institute Genome Sequencing Center for Infectious Disease"/>
            <person name="Wu L."/>
            <person name="Ma J."/>
        </authorList>
    </citation>
    <scope>NUCLEOTIDE SEQUENCE [LARGE SCALE GENOMIC DNA]</scope>
    <source>
        <strain evidence="2">KCTC 52607</strain>
    </source>
</reference>
<evidence type="ECO:0008006" key="3">
    <source>
        <dbReference type="Google" id="ProtNLM"/>
    </source>
</evidence>
<gene>
    <name evidence="1" type="ORF">ACFODU_05980</name>
</gene>
<sequence>MTKRRAPLSPEAALARIAGHLPNAWDDMAEALGKSASYLRQCGDPDRREQLSVTDAIALDLAYARAGGQGYPLRESYDAQLQIAEAECFGDRFSLLCQVETLITEAGQAHAALVRLVQPGSGEQERRIAARELAENFEALRPLLALLDAGAPVSPRADLPRERGPPG</sequence>
<keyword evidence="2" id="KW-1185">Reference proteome</keyword>
<evidence type="ECO:0000313" key="2">
    <source>
        <dbReference type="Proteomes" id="UP001595456"/>
    </source>
</evidence>
<comment type="caution">
    <text evidence="1">The sequence shown here is derived from an EMBL/GenBank/DDBJ whole genome shotgun (WGS) entry which is preliminary data.</text>
</comment>
<organism evidence="1 2">
    <name type="scientific">Alteraurantiacibacter palmitatis</name>
    <dbReference type="NCBI Taxonomy" id="2054628"/>
    <lineage>
        <taxon>Bacteria</taxon>
        <taxon>Pseudomonadati</taxon>
        <taxon>Pseudomonadota</taxon>
        <taxon>Alphaproteobacteria</taxon>
        <taxon>Sphingomonadales</taxon>
        <taxon>Erythrobacteraceae</taxon>
        <taxon>Alteraurantiacibacter</taxon>
    </lineage>
</organism>
<name>A0ABV7E7E3_9SPHN</name>
<dbReference type="Proteomes" id="UP001595456">
    <property type="component" value="Unassembled WGS sequence"/>
</dbReference>
<dbReference type="RefSeq" id="WP_336926118.1">
    <property type="nucleotide sequence ID" value="NZ_JBANRO010000006.1"/>
</dbReference>
<protein>
    <recommendedName>
        <fullName evidence="3">Transcriptional regulator</fullName>
    </recommendedName>
</protein>
<accession>A0ABV7E7E3</accession>